<evidence type="ECO:0000256" key="2">
    <source>
        <dbReference type="SAM" id="MobiDB-lite"/>
    </source>
</evidence>
<dbReference type="AlphaFoldDB" id="A0A8T1PJD2"/>
<reference evidence="3" key="1">
    <citation type="submission" date="2020-12" db="EMBL/GenBank/DDBJ databases">
        <title>WGS assembly of Carya illinoinensis cv. Pawnee.</title>
        <authorList>
            <person name="Platts A."/>
            <person name="Shu S."/>
            <person name="Wright S."/>
            <person name="Barry K."/>
            <person name="Edger P."/>
            <person name="Pires J.C."/>
            <person name="Schmutz J."/>
        </authorList>
    </citation>
    <scope>NUCLEOTIDE SEQUENCE</scope>
    <source>
        <tissue evidence="3">Leaf</tissue>
    </source>
</reference>
<feature type="region of interest" description="Disordered" evidence="2">
    <location>
        <begin position="90"/>
        <end position="169"/>
    </location>
</feature>
<keyword evidence="1" id="KW-0175">Coiled coil</keyword>
<gene>
    <name evidence="3" type="ORF">CIPAW_08G061300</name>
</gene>
<feature type="compositionally biased region" description="Basic and acidic residues" evidence="2">
    <location>
        <begin position="132"/>
        <end position="146"/>
    </location>
</feature>
<protein>
    <submittedName>
        <fullName evidence="3">Uncharacterized protein</fullName>
    </submittedName>
</protein>
<feature type="compositionally biased region" description="Basic residues" evidence="2">
    <location>
        <begin position="96"/>
        <end position="131"/>
    </location>
</feature>
<dbReference type="Proteomes" id="UP000811609">
    <property type="component" value="Chromosome 8"/>
</dbReference>
<evidence type="ECO:0000313" key="3">
    <source>
        <dbReference type="EMBL" id="KAG6644549.1"/>
    </source>
</evidence>
<evidence type="ECO:0000313" key="4">
    <source>
        <dbReference type="Proteomes" id="UP000811609"/>
    </source>
</evidence>
<accession>A0A8T1PJD2</accession>
<organism evidence="3 4">
    <name type="scientific">Carya illinoinensis</name>
    <name type="common">Pecan</name>
    <dbReference type="NCBI Taxonomy" id="32201"/>
    <lineage>
        <taxon>Eukaryota</taxon>
        <taxon>Viridiplantae</taxon>
        <taxon>Streptophyta</taxon>
        <taxon>Embryophyta</taxon>
        <taxon>Tracheophyta</taxon>
        <taxon>Spermatophyta</taxon>
        <taxon>Magnoliopsida</taxon>
        <taxon>eudicotyledons</taxon>
        <taxon>Gunneridae</taxon>
        <taxon>Pentapetalae</taxon>
        <taxon>rosids</taxon>
        <taxon>fabids</taxon>
        <taxon>Fagales</taxon>
        <taxon>Juglandaceae</taxon>
        <taxon>Carya</taxon>
    </lineage>
</organism>
<evidence type="ECO:0000256" key="1">
    <source>
        <dbReference type="SAM" id="Coils"/>
    </source>
</evidence>
<keyword evidence="4" id="KW-1185">Reference proteome</keyword>
<feature type="coiled-coil region" evidence="1">
    <location>
        <begin position="304"/>
        <end position="331"/>
    </location>
</feature>
<dbReference type="EMBL" id="CM031816">
    <property type="protein sequence ID" value="KAG6644549.1"/>
    <property type="molecule type" value="Genomic_DNA"/>
</dbReference>
<comment type="caution">
    <text evidence="3">The sequence shown here is derived from an EMBL/GenBank/DDBJ whole genome shotgun (WGS) entry which is preliminary data.</text>
</comment>
<proteinExistence type="predicted"/>
<feature type="coiled-coil region" evidence="1">
    <location>
        <begin position="218"/>
        <end position="245"/>
    </location>
</feature>
<sequence length="331" mass="37794">MSRSFKCPFDPKRNLGASHLIPRDVYLRSLPPILSPHLGGSPLLGVGSCPAYPKWMDIVDVQLCDCHEGTLPGRGGARRWGEVRIIRGHVEEGTHPRQHRSSRCNRLGRGRKKKKREKERKKKEKKKKKSRKKEEKEKKKDKRRESPASSPPGVGIGAKQSLESEMERAHTAAIERMAQKLLQVGPSSSPLPPSPIFIVSLPSLVCSAYVSQAVDQIASMMRRRNEELETNRNEWVREINELLERIGWMEGEVARRDRYKLLSSSFVSQEKVWALRVELEQTEVKVKQKVFEKNKTLLSQDLSIIKLKSTLESIRRNAAEIRARIQNCNAI</sequence>
<name>A0A8T1PJD2_CARIL</name>